<dbReference type="Gene3D" id="3.40.50.720">
    <property type="entry name" value="NAD(P)-binding Rossmann-like Domain"/>
    <property type="match status" value="1"/>
</dbReference>
<dbReference type="AlphaFoldDB" id="A0A1B6VJW2"/>
<dbReference type="InterPro" id="IPR036291">
    <property type="entry name" value="NAD(P)-bd_dom_sf"/>
</dbReference>
<name>A0A1B6VJW2_9PROT</name>
<reference evidence="2 3" key="1">
    <citation type="submission" date="2016-03" db="EMBL/GenBank/DDBJ databases">
        <title>Draft genome sequence of Gluconobacter cerinus strain CECT 9110.</title>
        <authorList>
            <person name="Sainz F."/>
            <person name="Mas A."/>
            <person name="Torija M.J."/>
        </authorList>
    </citation>
    <scope>NUCLEOTIDE SEQUENCE [LARGE SCALE GENOMIC DNA]</scope>
    <source>
        <strain evidence="2 3">CECT 9110</strain>
    </source>
</reference>
<comment type="caution">
    <text evidence="2">The sequence shown here is derived from an EMBL/GenBank/DDBJ whole genome shotgun (WGS) entry which is preliminary data.</text>
</comment>
<protein>
    <submittedName>
        <fullName evidence="2">Short chain dehydrogenase/reductase</fullName>
    </submittedName>
</protein>
<dbReference type="SUPFAM" id="SSF51735">
    <property type="entry name" value="NAD(P)-binding Rossmann-fold domains"/>
    <property type="match status" value="1"/>
</dbReference>
<dbReference type="RefSeq" id="WP_064274769.1">
    <property type="nucleotide sequence ID" value="NZ_LUTU01000008.1"/>
</dbReference>
<proteinExistence type="inferred from homology"/>
<organism evidence="2 3">
    <name type="scientific">Gluconobacter cerinus</name>
    <dbReference type="NCBI Taxonomy" id="38307"/>
    <lineage>
        <taxon>Bacteria</taxon>
        <taxon>Pseudomonadati</taxon>
        <taxon>Pseudomonadota</taxon>
        <taxon>Alphaproteobacteria</taxon>
        <taxon>Acetobacterales</taxon>
        <taxon>Acetobacteraceae</taxon>
        <taxon>Gluconobacter</taxon>
    </lineage>
</organism>
<gene>
    <name evidence="2" type="ORF">A0123_02102</name>
</gene>
<dbReference type="PANTHER" id="PTHR42879">
    <property type="entry name" value="3-OXOACYL-(ACYL-CARRIER-PROTEIN) REDUCTASE"/>
    <property type="match status" value="1"/>
</dbReference>
<dbReference type="InterPro" id="IPR002347">
    <property type="entry name" value="SDR_fam"/>
</dbReference>
<dbReference type="PANTHER" id="PTHR42879:SF6">
    <property type="entry name" value="NADPH-DEPENDENT REDUCTASE BACG"/>
    <property type="match status" value="1"/>
</dbReference>
<dbReference type="PATRIC" id="fig|38307.3.peg.2173"/>
<dbReference type="Proteomes" id="UP000077786">
    <property type="component" value="Unassembled WGS sequence"/>
</dbReference>
<accession>A0A1B6VJW2</accession>
<dbReference type="InterPro" id="IPR050259">
    <property type="entry name" value="SDR"/>
</dbReference>
<dbReference type="OrthoDB" id="9793325at2"/>
<sequence length="262" mass="27498">MDLQISGRKALVLGASSGLGRGVAEALAAEGVHILLAARASDRLIDAATAIASQHGVQTLALPVDLSNSASVEEFVQAIRTQHPDISILVNNTGGPSPSGVEGISVDTWKQQFETMVLSLFRITDAVLPGMKERQWGRILTIASAVVVEPNIRLGVSVTLRSALAGWSKTLATEVAPHGVTVNMLLPGHITTDRTHFLAEAEARKTGKTPEAVQEEKARNIPVGRYGTVEEFGATAAFLTSTAAAYITGSMVRIDGGALKSI</sequence>
<dbReference type="PRINTS" id="PR00081">
    <property type="entry name" value="GDHRDH"/>
</dbReference>
<comment type="similarity">
    <text evidence="1">Belongs to the short-chain dehydrogenases/reductases (SDR) family.</text>
</comment>
<dbReference type="EMBL" id="LUTU01000008">
    <property type="protein sequence ID" value="OAJ67500.1"/>
    <property type="molecule type" value="Genomic_DNA"/>
</dbReference>
<evidence type="ECO:0000313" key="2">
    <source>
        <dbReference type="EMBL" id="OAJ67500.1"/>
    </source>
</evidence>
<evidence type="ECO:0000313" key="3">
    <source>
        <dbReference type="Proteomes" id="UP000077786"/>
    </source>
</evidence>
<dbReference type="Pfam" id="PF13561">
    <property type="entry name" value="adh_short_C2"/>
    <property type="match status" value="1"/>
</dbReference>
<evidence type="ECO:0000256" key="1">
    <source>
        <dbReference type="ARBA" id="ARBA00006484"/>
    </source>
</evidence>